<feature type="domain" description="PIN" evidence="1">
    <location>
        <begin position="1"/>
        <end position="121"/>
    </location>
</feature>
<dbReference type="Proteomes" id="UP000885738">
    <property type="component" value="Unassembled WGS sequence"/>
</dbReference>
<dbReference type="Pfam" id="PF10130">
    <property type="entry name" value="PIN_2"/>
    <property type="match status" value="1"/>
</dbReference>
<dbReference type="SUPFAM" id="SSF88723">
    <property type="entry name" value="PIN domain-like"/>
    <property type="match status" value="1"/>
</dbReference>
<evidence type="ECO:0000313" key="2">
    <source>
        <dbReference type="EMBL" id="HEC67471.1"/>
    </source>
</evidence>
<proteinExistence type="predicted"/>
<dbReference type="InterPro" id="IPR002716">
    <property type="entry name" value="PIN_dom"/>
</dbReference>
<dbReference type="InterPro" id="IPR029060">
    <property type="entry name" value="PIN-like_dom_sf"/>
</dbReference>
<reference evidence="2" key="1">
    <citation type="journal article" date="2020" name="mSystems">
        <title>Genome- and Community-Level Interaction Insights into Carbon Utilization and Element Cycling Functions of Hydrothermarchaeota in Hydrothermal Sediment.</title>
        <authorList>
            <person name="Zhou Z."/>
            <person name="Liu Y."/>
            <person name="Xu W."/>
            <person name="Pan J."/>
            <person name="Luo Z.H."/>
            <person name="Li M."/>
        </authorList>
    </citation>
    <scope>NUCLEOTIDE SEQUENCE [LARGE SCALE GENOMIC DNA]</scope>
    <source>
        <strain evidence="2">HyVt-389</strain>
    </source>
</reference>
<gene>
    <name evidence="2" type="ORF">ENI35_01440</name>
</gene>
<comment type="caution">
    <text evidence="2">The sequence shown here is derived from an EMBL/GenBank/DDBJ whole genome shotgun (WGS) entry which is preliminary data.</text>
</comment>
<organism evidence="2">
    <name type="scientific">Desulfofervidus auxilii</name>
    <dbReference type="NCBI Taxonomy" id="1621989"/>
    <lineage>
        <taxon>Bacteria</taxon>
        <taxon>Pseudomonadati</taxon>
        <taxon>Thermodesulfobacteriota</taxon>
        <taxon>Candidatus Desulfofervidia</taxon>
        <taxon>Candidatus Desulfofervidales</taxon>
        <taxon>Candidatus Desulfofervidaceae</taxon>
        <taxon>Candidatus Desulfofervidus</taxon>
    </lineage>
</organism>
<accession>A0A7C1ZQJ3</accession>
<sequence length="142" mass="16543">MKLVVDTNIIFSALLKKESKELDLLLRANYEFFIPKTLFVELFKHKEKIIQASKLEEDEILELLYSILEKLEVVDDRNIPLKYRKEAYNLTKGIDLTDAIFVALVLFLNAKLWSGDKHLKERLESKGKQIVLTTKDLSANYL</sequence>
<dbReference type="Gene3D" id="3.40.50.1010">
    <property type="entry name" value="5'-nuclease"/>
    <property type="match status" value="1"/>
</dbReference>
<dbReference type="EMBL" id="DRIH01000048">
    <property type="protein sequence ID" value="HEC67471.1"/>
    <property type="molecule type" value="Genomic_DNA"/>
</dbReference>
<dbReference type="CDD" id="cd09871">
    <property type="entry name" value="PIN_MtVapC28-VapC30-like"/>
    <property type="match status" value="1"/>
</dbReference>
<evidence type="ECO:0000259" key="1">
    <source>
        <dbReference type="SMART" id="SM00670"/>
    </source>
</evidence>
<dbReference type="SMART" id="SM00670">
    <property type="entry name" value="PINc"/>
    <property type="match status" value="1"/>
</dbReference>
<dbReference type="AlphaFoldDB" id="A0A7C1ZQJ3"/>
<name>A0A7C1ZQJ3_DESA2</name>
<protein>
    <submittedName>
        <fullName evidence="2">PIN domain-containing protein</fullName>
    </submittedName>
</protein>